<evidence type="ECO:0000313" key="2">
    <source>
        <dbReference type="Proteomes" id="UP000182740"/>
    </source>
</evidence>
<reference evidence="2" key="1">
    <citation type="submission" date="2016-11" db="EMBL/GenBank/DDBJ databases">
        <authorList>
            <person name="Varghese N."/>
            <person name="Submissions S."/>
        </authorList>
    </citation>
    <scope>NUCLEOTIDE SEQUENCE [LARGE SCALE GENOMIC DNA]</scope>
    <source>
        <strain evidence="2">DSM 44671</strain>
    </source>
</reference>
<sequence length="52" mass="5749">MTRPPISTSSVGNRQVAFCGVRPERLFDDGGAVLRVFPRSIGFVRGDRSRRA</sequence>
<evidence type="ECO:0000313" key="1">
    <source>
        <dbReference type="EMBL" id="SFW55311.1"/>
    </source>
</evidence>
<organism evidence="1 2">
    <name type="scientific">Amycolatopsis australiensis</name>
    <dbReference type="NCBI Taxonomy" id="546364"/>
    <lineage>
        <taxon>Bacteria</taxon>
        <taxon>Bacillati</taxon>
        <taxon>Actinomycetota</taxon>
        <taxon>Actinomycetes</taxon>
        <taxon>Pseudonocardiales</taxon>
        <taxon>Pseudonocardiaceae</taxon>
        <taxon>Amycolatopsis</taxon>
    </lineage>
</organism>
<dbReference type="RefSeq" id="WP_177328755.1">
    <property type="nucleotide sequence ID" value="NZ_FPJG01000006.1"/>
</dbReference>
<dbReference type="EMBL" id="FPJG01000006">
    <property type="protein sequence ID" value="SFW55311.1"/>
    <property type="molecule type" value="Genomic_DNA"/>
</dbReference>
<dbReference type="AlphaFoldDB" id="A0A1K1Q5Z2"/>
<dbReference type="Proteomes" id="UP000182740">
    <property type="component" value="Unassembled WGS sequence"/>
</dbReference>
<keyword evidence="2" id="KW-1185">Reference proteome</keyword>
<proteinExistence type="predicted"/>
<gene>
    <name evidence="1" type="ORF">SAMN04489730_1401</name>
</gene>
<accession>A0A1K1Q5Z2</accession>
<protein>
    <submittedName>
        <fullName evidence="1">Uncharacterized protein</fullName>
    </submittedName>
</protein>
<name>A0A1K1Q5Z2_9PSEU</name>